<gene>
    <name evidence="10" type="primary">Ervk18_3</name>
    <name evidence="10" type="ORF">CERFAM_R01968</name>
</gene>
<keyword evidence="11" id="KW-1185">Reference proteome</keyword>
<keyword evidence="7" id="KW-0378">Hydrolase</keyword>
<proteinExistence type="inferred from homology"/>
<dbReference type="PANTHER" id="PTHR41694">
    <property type="entry name" value="ENDOGENOUS RETROVIRUS GROUP K MEMBER POL PROTEIN"/>
    <property type="match status" value="1"/>
</dbReference>
<evidence type="ECO:0000313" key="10">
    <source>
        <dbReference type="EMBL" id="NXD05085.1"/>
    </source>
</evidence>
<feature type="domain" description="Reverse transcriptase" evidence="9">
    <location>
        <begin position="1"/>
        <end position="105"/>
    </location>
</feature>
<dbReference type="InterPro" id="IPR043502">
    <property type="entry name" value="DNA/RNA_pol_sf"/>
</dbReference>
<dbReference type="GO" id="GO:0004523">
    <property type="term" value="F:RNA-DNA hybrid ribonuclease activity"/>
    <property type="evidence" value="ECO:0007669"/>
    <property type="project" value="UniProtKB-EC"/>
</dbReference>
<name>A0A851SPU7_CERFA</name>
<feature type="non-terminal residue" evidence="10">
    <location>
        <position position="1"/>
    </location>
</feature>
<keyword evidence="5" id="KW-0540">Nuclease</keyword>
<accession>A0A851SPU7</accession>
<dbReference type="Pfam" id="PF06817">
    <property type="entry name" value="RVT_thumb"/>
    <property type="match status" value="1"/>
</dbReference>
<keyword evidence="3" id="KW-0808">Transferase</keyword>
<reference evidence="10" key="1">
    <citation type="submission" date="2019-09" db="EMBL/GenBank/DDBJ databases">
        <title>Bird 10,000 Genomes (B10K) Project - Family phase.</title>
        <authorList>
            <person name="Zhang G."/>
        </authorList>
    </citation>
    <scope>NUCLEOTIDE SEQUENCE</scope>
    <source>
        <strain evidence="10">OUT-0039</strain>
        <tissue evidence="10">Muscle</tissue>
    </source>
</reference>
<feature type="non-terminal residue" evidence="10">
    <location>
        <position position="183"/>
    </location>
</feature>
<dbReference type="PROSITE" id="PS50878">
    <property type="entry name" value="RT_POL"/>
    <property type="match status" value="1"/>
</dbReference>
<dbReference type="GO" id="GO:0003964">
    <property type="term" value="F:RNA-directed DNA polymerase activity"/>
    <property type="evidence" value="ECO:0007669"/>
    <property type="project" value="UniProtKB-KW"/>
</dbReference>
<keyword evidence="8" id="KW-0695">RNA-directed DNA polymerase</keyword>
<evidence type="ECO:0000256" key="1">
    <source>
        <dbReference type="ARBA" id="ARBA00010879"/>
    </source>
</evidence>
<evidence type="ECO:0000313" key="11">
    <source>
        <dbReference type="Proteomes" id="UP000611277"/>
    </source>
</evidence>
<protein>
    <recommendedName>
        <fullName evidence="2">ribonuclease H</fullName>
        <ecNumber evidence="2">3.1.26.4</ecNumber>
    </recommendedName>
</protein>
<evidence type="ECO:0000256" key="7">
    <source>
        <dbReference type="ARBA" id="ARBA00022801"/>
    </source>
</evidence>
<dbReference type="SUPFAM" id="SSF56672">
    <property type="entry name" value="DNA/RNA polymerases"/>
    <property type="match status" value="1"/>
</dbReference>
<dbReference type="InterPro" id="IPR043128">
    <property type="entry name" value="Rev_trsase/Diguanyl_cyclase"/>
</dbReference>
<dbReference type="InterPro" id="IPR010661">
    <property type="entry name" value="RVT_thumb"/>
</dbReference>
<dbReference type="InterPro" id="IPR000477">
    <property type="entry name" value="RT_dom"/>
</dbReference>
<dbReference type="PANTHER" id="PTHR41694:SF3">
    <property type="entry name" value="RNA-DIRECTED DNA POLYMERASE-RELATED"/>
    <property type="match status" value="1"/>
</dbReference>
<evidence type="ECO:0000256" key="6">
    <source>
        <dbReference type="ARBA" id="ARBA00022759"/>
    </source>
</evidence>
<dbReference type="Gene3D" id="3.10.10.10">
    <property type="entry name" value="HIV Type 1 Reverse Transcriptase, subunit A, domain 1"/>
    <property type="match status" value="1"/>
</dbReference>
<evidence type="ECO:0000256" key="8">
    <source>
        <dbReference type="ARBA" id="ARBA00022918"/>
    </source>
</evidence>
<evidence type="ECO:0000256" key="5">
    <source>
        <dbReference type="ARBA" id="ARBA00022722"/>
    </source>
</evidence>
<keyword evidence="4" id="KW-0548">Nucleotidyltransferase</keyword>
<evidence type="ECO:0000256" key="4">
    <source>
        <dbReference type="ARBA" id="ARBA00022695"/>
    </source>
</evidence>
<evidence type="ECO:0000259" key="9">
    <source>
        <dbReference type="PROSITE" id="PS50878"/>
    </source>
</evidence>
<dbReference type="GO" id="GO:0035613">
    <property type="term" value="F:RNA stem-loop binding"/>
    <property type="evidence" value="ECO:0007669"/>
    <property type="project" value="TreeGrafter"/>
</dbReference>
<dbReference type="EMBL" id="WBNC01029692">
    <property type="protein sequence ID" value="NXD05085.1"/>
    <property type="molecule type" value="Genomic_DNA"/>
</dbReference>
<dbReference type="Proteomes" id="UP000611277">
    <property type="component" value="Unassembled WGS sequence"/>
</dbReference>
<comment type="caution">
    <text evidence="10">The sequence shown here is derived from an EMBL/GenBank/DDBJ whole genome shotgun (WGS) entry which is preliminary data.</text>
</comment>
<dbReference type="Gene3D" id="3.30.70.270">
    <property type="match status" value="2"/>
</dbReference>
<dbReference type="AlphaFoldDB" id="A0A851SPU7"/>
<comment type="similarity">
    <text evidence="1">Belongs to the beta type-B retroviral polymerase family. HERV class-II K(HML-2) pol subfamily.</text>
</comment>
<evidence type="ECO:0000256" key="2">
    <source>
        <dbReference type="ARBA" id="ARBA00012180"/>
    </source>
</evidence>
<organism evidence="10 11">
    <name type="scientific">Certhia familiaris</name>
    <name type="common">Eurasian treecreeper</name>
    <dbReference type="NCBI Taxonomy" id="73333"/>
    <lineage>
        <taxon>Eukaryota</taxon>
        <taxon>Metazoa</taxon>
        <taxon>Chordata</taxon>
        <taxon>Craniata</taxon>
        <taxon>Vertebrata</taxon>
        <taxon>Euteleostomi</taxon>
        <taxon>Archelosauria</taxon>
        <taxon>Archosauria</taxon>
        <taxon>Dinosauria</taxon>
        <taxon>Saurischia</taxon>
        <taxon>Theropoda</taxon>
        <taxon>Coelurosauria</taxon>
        <taxon>Aves</taxon>
        <taxon>Neognathae</taxon>
        <taxon>Neoaves</taxon>
        <taxon>Telluraves</taxon>
        <taxon>Australaves</taxon>
        <taxon>Passeriformes</taxon>
        <taxon>Certhiidae</taxon>
        <taxon>Certhiinae</taxon>
        <taxon>Certhia</taxon>
    </lineage>
</organism>
<keyword evidence="6" id="KW-0255">Endonuclease</keyword>
<sequence>FAFSVPSINREAPMKRYHWRVLPQGLKCSPSICQYFVASLLSPVHVQCKDAIIHHYMDDILVCGPSNTVLESTLDLVQQLQEAGLPIAPEEVQQQAPWKYLGMLISEAQIWPQKLTICTEIQTLTDAQKLIGDIQWIPNTCGITNDDLEPLMPLLKGDNQANLLRELTEKQQKALTQIATKLG</sequence>
<dbReference type="Pfam" id="PF00078">
    <property type="entry name" value="RVT_1"/>
    <property type="match status" value="1"/>
</dbReference>
<evidence type="ECO:0000256" key="3">
    <source>
        <dbReference type="ARBA" id="ARBA00022679"/>
    </source>
</evidence>
<dbReference type="EC" id="3.1.26.4" evidence="2"/>